<dbReference type="InterPro" id="IPR013431">
    <property type="entry name" value="Delta_60_rpt"/>
</dbReference>
<organism evidence="2 3">
    <name type="scientific">Tahibacter harae</name>
    <dbReference type="NCBI Taxonomy" id="2963937"/>
    <lineage>
        <taxon>Bacteria</taxon>
        <taxon>Pseudomonadati</taxon>
        <taxon>Pseudomonadota</taxon>
        <taxon>Gammaproteobacteria</taxon>
        <taxon>Lysobacterales</taxon>
        <taxon>Rhodanobacteraceae</taxon>
        <taxon>Tahibacter</taxon>
    </lineage>
</organism>
<feature type="chain" id="PRO_5046428271" description="Delta-60 repeat protein" evidence="1">
    <location>
        <begin position="23"/>
        <end position="445"/>
    </location>
</feature>
<keyword evidence="1" id="KW-0732">Signal</keyword>
<protein>
    <recommendedName>
        <fullName evidence="4">Delta-60 repeat protein</fullName>
    </recommendedName>
</protein>
<dbReference type="RefSeq" id="WP_255916256.1">
    <property type="nucleotide sequence ID" value="NZ_JANFQO010000024.1"/>
</dbReference>
<accession>A0ABT1QXP9</accession>
<dbReference type="SUPFAM" id="SSF101898">
    <property type="entry name" value="NHL repeat"/>
    <property type="match status" value="1"/>
</dbReference>
<dbReference type="Pfam" id="PF17164">
    <property type="entry name" value="DUF5122"/>
    <property type="match status" value="1"/>
</dbReference>
<name>A0ABT1QXP9_9GAMM</name>
<reference evidence="2" key="1">
    <citation type="submission" date="2022-07" db="EMBL/GenBank/DDBJ databases">
        <title>Tahibacter sp., a new gammaproteobacterium isolated from the silt sample collected at pig farm.</title>
        <authorList>
            <person name="Chen H."/>
        </authorList>
    </citation>
    <scope>NUCLEOTIDE SEQUENCE</scope>
    <source>
        <strain evidence="2">P2K</strain>
    </source>
</reference>
<evidence type="ECO:0000313" key="2">
    <source>
        <dbReference type="EMBL" id="MCQ4167069.1"/>
    </source>
</evidence>
<dbReference type="Proteomes" id="UP001165498">
    <property type="component" value="Unassembled WGS sequence"/>
</dbReference>
<comment type="caution">
    <text evidence="2">The sequence shown here is derived from an EMBL/GenBank/DDBJ whole genome shotgun (WGS) entry which is preliminary data.</text>
</comment>
<evidence type="ECO:0008006" key="4">
    <source>
        <dbReference type="Google" id="ProtNLM"/>
    </source>
</evidence>
<keyword evidence="3" id="KW-1185">Reference proteome</keyword>
<evidence type="ECO:0000313" key="3">
    <source>
        <dbReference type="Proteomes" id="UP001165498"/>
    </source>
</evidence>
<gene>
    <name evidence="2" type="ORF">NM961_20325</name>
</gene>
<proteinExistence type="predicted"/>
<feature type="signal peptide" evidence="1">
    <location>
        <begin position="1"/>
        <end position="22"/>
    </location>
</feature>
<dbReference type="EMBL" id="JANFQO010000024">
    <property type="protein sequence ID" value="MCQ4167069.1"/>
    <property type="molecule type" value="Genomic_DNA"/>
</dbReference>
<evidence type="ECO:0000256" key="1">
    <source>
        <dbReference type="SAM" id="SignalP"/>
    </source>
</evidence>
<sequence length="445" mass="45992">MILPRLFLLCLSFCATTGAAQAANALDPAFGDGGLRHYGFQPVSGGNNDQGVVACASANGTLTAAGIASNSRRVVTIRLHANGGYDPAFGVDGKASFDLPGTFSGYIPGLCQPDGNLVLVRTLTGQDGEQALQIVRVLKQSGQPDPSFGSNGAADIDLDSWIPGLGQRETPLSVNALPNGDLAIGGDAQLADGSSRGFIALLRADGSVRTVQALANLRSANVYAAVQAPDGRLWAFGRNGRISGVYRATLNRDSLAWEGVLEYAAPPGYVYALGPARPVDADTVVMPAATVSQNPGAAPQVIVFRANSITALPLPGPPAGYLASGDLGLTVLPGRRVLLSSLASTSGSNSRSAIHFATARIGYDTDGDRLETQFGDGGTQLVSFRAPDPACATVVPLHSFLRLTLWDGLPVLAGGVLQNCQGGTDALDYLIGRLRPDYLFGDGMD</sequence>